<reference evidence="1 2" key="1">
    <citation type="journal article" date="2018" name="Front. Plant Sci.">
        <title>Red Clover (Trifolium pratense) and Zigzag Clover (T. medium) - A Picture of Genomic Similarities and Differences.</title>
        <authorList>
            <person name="Dluhosova J."/>
            <person name="Istvanek J."/>
            <person name="Nedelnik J."/>
            <person name="Repkova J."/>
        </authorList>
    </citation>
    <scope>NUCLEOTIDE SEQUENCE [LARGE SCALE GENOMIC DNA]</scope>
    <source>
        <strain evidence="2">cv. 10/8</strain>
        <tissue evidence="1">Leaf</tissue>
    </source>
</reference>
<keyword evidence="2" id="KW-1185">Reference proteome</keyword>
<proteinExistence type="predicted"/>
<dbReference type="EMBL" id="LXQA011346563">
    <property type="protein sequence ID" value="MCI94077.1"/>
    <property type="molecule type" value="Genomic_DNA"/>
</dbReference>
<comment type="caution">
    <text evidence="1">The sequence shown here is derived from an EMBL/GenBank/DDBJ whole genome shotgun (WGS) entry which is preliminary data.</text>
</comment>
<feature type="non-terminal residue" evidence="1">
    <location>
        <position position="21"/>
    </location>
</feature>
<accession>A0A392W1C6</accession>
<dbReference type="Proteomes" id="UP000265520">
    <property type="component" value="Unassembled WGS sequence"/>
</dbReference>
<organism evidence="1 2">
    <name type="scientific">Trifolium medium</name>
    <dbReference type="NCBI Taxonomy" id="97028"/>
    <lineage>
        <taxon>Eukaryota</taxon>
        <taxon>Viridiplantae</taxon>
        <taxon>Streptophyta</taxon>
        <taxon>Embryophyta</taxon>
        <taxon>Tracheophyta</taxon>
        <taxon>Spermatophyta</taxon>
        <taxon>Magnoliopsida</taxon>
        <taxon>eudicotyledons</taxon>
        <taxon>Gunneridae</taxon>
        <taxon>Pentapetalae</taxon>
        <taxon>rosids</taxon>
        <taxon>fabids</taxon>
        <taxon>Fabales</taxon>
        <taxon>Fabaceae</taxon>
        <taxon>Papilionoideae</taxon>
        <taxon>50 kb inversion clade</taxon>
        <taxon>NPAAA clade</taxon>
        <taxon>Hologalegina</taxon>
        <taxon>IRL clade</taxon>
        <taxon>Trifolieae</taxon>
        <taxon>Trifolium</taxon>
    </lineage>
</organism>
<protein>
    <submittedName>
        <fullName evidence="1">Uncharacterized protein</fullName>
    </submittedName>
</protein>
<sequence length="21" mass="2358">MVFGGLQLWVAPRRGLACARR</sequence>
<evidence type="ECO:0000313" key="2">
    <source>
        <dbReference type="Proteomes" id="UP000265520"/>
    </source>
</evidence>
<evidence type="ECO:0000313" key="1">
    <source>
        <dbReference type="EMBL" id="MCI94077.1"/>
    </source>
</evidence>
<dbReference type="AlphaFoldDB" id="A0A392W1C6"/>
<name>A0A392W1C6_9FABA</name>